<sequence>MSEPVLVAVKVLAGLAKIAKSTLSLNERRLMEDALEKLSHVYFFDDRSAALLKRVSTGEAISSESVERAIGGFAMSENPVREALELLIEFESVRGSKLGIDTRNGLRKLSNHKMDVRIAVWDFLHRLAAKNGDEQFRQAHREEAGRLLDMIQMLNAQISLIDKGLRGQR</sequence>
<dbReference type="RefSeq" id="WP_151677790.1">
    <property type="nucleotide sequence ID" value="NZ_WBWA01000008.1"/>
</dbReference>
<name>A0A833FMH1_9HYPH</name>
<protein>
    <submittedName>
        <fullName evidence="1">Uncharacterized protein</fullName>
    </submittedName>
</protein>
<evidence type="ECO:0000313" key="2">
    <source>
        <dbReference type="Proteomes" id="UP000430843"/>
    </source>
</evidence>
<gene>
    <name evidence="1" type="ORF">F9K91_10640</name>
</gene>
<organism evidence="1 2">
    <name type="scientific">Brucella tritici</name>
    <dbReference type="NCBI Taxonomy" id="94626"/>
    <lineage>
        <taxon>Bacteria</taxon>
        <taxon>Pseudomonadati</taxon>
        <taxon>Pseudomonadota</taxon>
        <taxon>Alphaproteobacteria</taxon>
        <taxon>Hyphomicrobiales</taxon>
        <taxon>Brucellaceae</taxon>
        <taxon>Brucella/Ochrobactrum group</taxon>
        <taxon>Brucella</taxon>
    </lineage>
</organism>
<accession>A0A833FMH1</accession>
<evidence type="ECO:0000313" key="1">
    <source>
        <dbReference type="EMBL" id="KAB2665181.1"/>
    </source>
</evidence>
<reference evidence="1 2" key="1">
    <citation type="submission" date="2019-09" db="EMBL/GenBank/DDBJ databases">
        <title>Taxonomic organization of the family Brucellaceae based on a phylogenomic approach.</title>
        <authorList>
            <person name="Leclercq S."/>
            <person name="Cloeckaert A."/>
            <person name="Zygmunt M.S."/>
        </authorList>
    </citation>
    <scope>NUCLEOTIDE SEQUENCE [LARGE SCALE GENOMIC DNA]</scope>
    <source>
        <strain evidence="1 2">LMG 18957</strain>
    </source>
</reference>
<dbReference type="AlphaFoldDB" id="A0A833FMH1"/>
<keyword evidence="2" id="KW-1185">Reference proteome</keyword>
<proteinExistence type="predicted"/>
<comment type="caution">
    <text evidence="1">The sequence shown here is derived from an EMBL/GenBank/DDBJ whole genome shotgun (WGS) entry which is preliminary data.</text>
</comment>
<dbReference type="Proteomes" id="UP000430843">
    <property type="component" value="Unassembled WGS sequence"/>
</dbReference>
<dbReference type="EMBL" id="WBWA01000008">
    <property type="protein sequence ID" value="KAB2665181.1"/>
    <property type="molecule type" value="Genomic_DNA"/>
</dbReference>